<dbReference type="Gene3D" id="3.10.20.90">
    <property type="entry name" value="Phosphatidylinositol 3-kinase Catalytic Subunit, Chain A, domain 1"/>
    <property type="match status" value="1"/>
</dbReference>
<evidence type="ECO:0000256" key="7">
    <source>
        <dbReference type="ARBA" id="ARBA00047761"/>
    </source>
</evidence>
<organism evidence="10 11">
    <name type="scientific">Symbiodinium natans</name>
    <dbReference type="NCBI Taxonomy" id="878477"/>
    <lineage>
        <taxon>Eukaryota</taxon>
        <taxon>Sar</taxon>
        <taxon>Alveolata</taxon>
        <taxon>Dinophyceae</taxon>
        <taxon>Suessiales</taxon>
        <taxon>Symbiodiniaceae</taxon>
        <taxon>Symbiodinium</taxon>
    </lineage>
</organism>
<dbReference type="InterPro" id="IPR000626">
    <property type="entry name" value="Ubiquitin-like_dom"/>
</dbReference>
<dbReference type="PROSITE" id="PS50053">
    <property type="entry name" value="UBIQUITIN_2"/>
    <property type="match status" value="1"/>
</dbReference>
<dbReference type="CDD" id="cd17039">
    <property type="entry name" value="Ubl_ubiquitin_like"/>
    <property type="match status" value="1"/>
</dbReference>
<evidence type="ECO:0000256" key="1">
    <source>
        <dbReference type="ARBA" id="ARBA00001936"/>
    </source>
</evidence>
<evidence type="ECO:0000256" key="3">
    <source>
        <dbReference type="ARBA" id="ARBA00022723"/>
    </source>
</evidence>
<evidence type="ECO:0000256" key="2">
    <source>
        <dbReference type="ARBA" id="ARBA00013081"/>
    </source>
</evidence>
<dbReference type="GO" id="GO:0046872">
    <property type="term" value="F:metal ion binding"/>
    <property type="evidence" value="ECO:0007669"/>
    <property type="project" value="UniProtKB-KW"/>
</dbReference>
<dbReference type="GO" id="GO:0005737">
    <property type="term" value="C:cytoplasm"/>
    <property type="evidence" value="ECO:0007669"/>
    <property type="project" value="TreeGrafter"/>
</dbReference>
<dbReference type="PANTHER" id="PTHR11668:SF300">
    <property type="entry name" value="SERINE_THREONINE-PROTEIN PHOSPHATASE"/>
    <property type="match status" value="1"/>
</dbReference>
<dbReference type="EC" id="3.1.3.16" evidence="2"/>
<dbReference type="InterPro" id="IPR029071">
    <property type="entry name" value="Ubiquitin-like_domsf"/>
</dbReference>
<keyword evidence="6" id="KW-0464">Manganese</keyword>
<comment type="catalytic activity">
    <reaction evidence="8">
        <text>O-phospho-L-threonyl-[protein] + H2O = L-threonyl-[protein] + phosphate</text>
        <dbReference type="Rhea" id="RHEA:47004"/>
        <dbReference type="Rhea" id="RHEA-COMP:11060"/>
        <dbReference type="Rhea" id="RHEA-COMP:11605"/>
        <dbReference type="ChEBI" id="CHEBI:15377"/>
        <dbReference type="ChEBI" id="CHEBI:30013"/>
        <dbReference type="ChEBI" id="CHEBI:43474"/>
        <dbReference type="ChEBI" id="CHEBI:61977"/>
        <dbReference type="EC" id="3.1.3.16"/>
    </reaction>
</comment>
<dbReference type="InterPro" id="IPR006186">
    <property type="entry name" value="Ser/Thr-sp_prot-phosphatase"/>
</dbReference>
<evidence type="ECO:0000313" key="10">
    <source>
        <dbReference type="EMBL" id="CAE7495911.1"/>
    </source>
</evidence>
<comment type="caution">
    <text evidence="10">The sequence shown here is derived from an EMBL/GenBank/DDBJ whole genome shotgun (WGS) entry which is preliminary data.</text>
</comment>
<evidence type="ECO:0000256" key="8">
    <source>
        <dbReference type="ARBA" id="ARBA00048336"/>
    </source>
</evidence>
<gene>
    <name evidence="10" type="primary">TOPP3</name>
    <name evidence="10" type="ORF">SNAT2548_LOCUS27778</name>
</gene>
<dbReference type="Proteomes" id="UP000604046">
    <property type="component" value="Unassembled WGS sequence"/>
</dbReference>
<comment type="catalytic activity">
    <reaction evidence="7">
        <text>O-phospho-L-seryl-[protein] + H2O = L-seryl-[protein] + phosphate</text>
        <dbReference type="Rhea" id="RHEA:20629"/>
        <dbReference type="Rhea" id="RHEA-COMP:9863"/>
        <dbReference type="Rhea" id="RHEA-COMP:11604"/>
        <dbReference type="ChEBI" id="CHEBI:15377"/>
        <dbReference type="ChEBI" id="CHEBI:29999"/>
        <dbReference type="ChEBI" id="CHEBI:43474"/>
        <dbReference type="ChEBI" id="CHEBI:83421"/>
        <dbReference type="EC" id="3.1.3.16"/>
    </reaction>
</comment>
<evidence type="ECO:0000256" key="4">
    <source>
        <dbReference type="ARBA" id="ARBA00022801"/>
    </source>
</evidence>
<dbReference type="PANTHER" id="PTHR11668">
    <property type="entry name" value="SERINE/THREONINE PROTEIN PHOSPHATASE"/>
    <property type="match status" value="1"/>
</dbReference>
<keyword evidence="5" id="KW-0904">Protein phosphatase</keyword>
<reference evidence="10" key="1">
    <citation type="submission" date="2021-02" db="EMBL/GenBank/DDBJ databases">
        <authorList>
            <person name="Dougan E. K."/>
            <person name="Rhodes N."/>
            <person name="Thang M."/>
            <person name="Chan C."/>
        </authorList>
    </citation>
    <scope>NUCLEOTIDE SEQUENCE</scope>
</reference>
<comment type="cofactor">
    <cofactor evidence="1">
        <name>Mn(2+)</name>
        <dbReference type="ChEBI" id="CHEBI:29035"/>
    </cofactor>
</comment>
<dbReference type="EMBL" id="CAJNDS010002489">
    <property type="protein sequence ID" value="CAE7495911.1"/>
    <property type="molecule type" value="Genomic_DNA"/>
</dbReference>
<dbReference type="InterPro" id="IPR029052">
    <property type="entry name" value="Metallo-depent_PP-like"/>
</dbReference>
<dbReference type="InterPro" id="IPR050341">
    <property type="entry name" value="PP1_catalytic_subunit"/>
</dbReference>
<evidence type="ECO:0000259" key="9">
    <source>
        <dbReference type="PROSITE" id="PS50053"/>
    </source>
</evidence>
<dbReference type="Gene3D" id="3.60.21.10">
    <property type="match status" value="1"/>
</dbReference>
<name>A0A812SQN6_9DINO</name>
<evidence type="ECO:0000256" key="6">
    <source>
        <dbReference type="ARBA" id="ARBA00023211"/>
    </source>
</evidence>
<feature type="domain" description="Ubiquitin-like" evidence="9">
    <location>
        <begin position="40"/>
        <end position="113"/>
    </location>
</feature>
<keyword evidence="11" id="KW-1185">Reference proteome</keyword>
<dbReference type="SMART" id="SM00156">
    <property type="entry name" value="PP2Ac"/>
    <property type="match status" value="1"/>
</dbReference>
<protein>
    <recommendedName>
        <fullName evidence="2">protein-serine/threonine phosphatase</fullName>
        <ecNumber evidence="2">3.1.3.16</ecNumber>
    </recommendedName>
</protein>
<dbReference type="SMART" id="SM00213">
    <property type="entry name" value="UBQ"/>
    <property type="match status" value="1"/>
</dbReference>
<evidence type="ECO:0000256" key="5">
    <source>
        <dbReference type="ARBA" id="ARBA00022912"/>
    </source>
</evidence>
<dbReference type="GO" id="GO:0005634">
    <property type="term" value="C:nucleus"/>
    <property type="evidence" value="ECO:0007669"/>
    <property type="project" value="TreeGrafter"/>
</dbReference>
<dbReference type="Pfam" id="PF00149">
    <property type="entry name" value="Metallophos"/>
    <property type="match status" value="1"/>
</dbReference>
<sequence length="407" mass="45229">MHLFRGWKSAAAAPSAGADAASVGADAAAAAGAEAQTAEVEVTVLTLAGEPLVVVNLPSSSTVLDLKQAIATRCGHLVEVQQLTYKESALNDSKQTLTECGLEGNVALTLLVKGIDVDLHIERLRAKGRMTEAEDVKLLCAMAENIFLKEPSLLQLEPPLVISGNLVGCADQLHHIFDTFGDPAASQHLFLGNYVNRGHRAVETLTLLLLYKQKYPERIHLLRGKFETISLSRIYGFYDECKKKELSVRIWKEFVRVFNSMPICALVQERILCVPSGLSPFLQSLDDLRKIHRPTDIPDHGLLCDLLFAYYDDHVRGWEDGDKSIEMCFGLDVVEEFLTKSGLEKMCCSPRVLEEGKEARLGDRLLQVFTASNYCGEFDNRGAVLLLDEHLEHKFVTHDLPWQERGR</sequence>
<keyword evidence="3" id="KW-0479">Metal-binding</keyword>
<dbReference type="InterPro" id="IPR004843">
    <property type="entry name" value="Calcineurin-like_PHP"/>
</dbReference>
<proteinExistence type="predicted"/>
<evidence type="ECO:0000313" key="11">
    <source>
        <dbReference type="Proteomes" id="UP000604046"/>
    </source>
</evidence>
<dbReference type="AlphaFoldDB" id="A0A812SQN6"/>
<dbReference type="PRINTS" id="PR00114">
    <property type="entry name" value="STPHPHTASE"/>
</dbReference>
<accession>A0A812SQN6</accession>
<dbReference type="SUPFAM" id="SSF54236">
    <property type="entry name" value="Ubiquitin-like"/>
    <property type="match status" value="1"/>
</dbReference>
<dbReference type="Pfam" id="PF00240">
    <property type="entry name" value="ubiquitin"/>
    <property type="match status" value="1"/>
</dbReference>
<keyword evidence="4" id="KW-0378">Hydrolase</keyword>
<dbReference type="SUPFAM" id="SSF56300">
    <property type="entry name" value="Metallo-dependent phosphatases"/>
    <property type="match status" value="1"/>
</dbReference>
<dbReference type="GO" id="GO:0004722">
    <property type="term" value="F:protein serine/threonine phosphatase activity"/>
    <property type="evidence" value="ECO:0007669"/>
    <property type="project" value="UniProtKB-EC"/>
</dbReference>